<evidence type="ECO:0000313" key="2">
    <source>
        <dbReference type="EMBL" id="MCW1916569.1"/>
    </source>
</evidence>
<keyword evidence="3" id="KW-1185">Reference proteome</keyword>
<comment type="caution">
    <text evidence="2">The sequence shown here is derived from an EMBL/GenBank/DDBJ whole genome shotgun (WGS) entry which is preliminary data.</text>
</comment>
<evidence type="ECO:0000256" key="1">
    <source>
        <dbReference type="SAM" id="MobiDB-lite"/>
    </source>
</evidence>
<evidence type="ECO:0000313" key="3">
    <source>
        <dbReference type="Proteomes" id="UP001165653"/>
    </source>
</evidence>
<accession>A0ABT3GAB6</accession>
<proteinExistence type="predicted"/>
<reference evidence="2" key="1">
    <citation type="submission" date="2022-10" db="EMBL/GenBank/DDBJ databases">
        <title>Luteolibacter sp. GHJ8, whole genome shotgun sequencing project.</title>
        <authorList>
            <person name="Zhao G."/>
            <person name="Shen L."/>
        </authorList>
    </citation>
    <scope>NUCLEOTIDE SEQUENCE</scope>
    <source>
        <strain evidence="2">GHJ8</strain>
    </source>
</reference>
<sequence>MSACEPSDPNGLPPISSIPPTTTKEGSLANKALTQDATQAIRKITGGSGALVKFVIQQPVGTVGKKAWREVWVHEPKGLGQSFILTFREDGQGSADFEIQKM</sequence>
<dbReference type="EMBL" id="JAPDDR010000016">
    <property type="protein sequence ID" value="MCW1916569.1"/>
    <property type="molecule type" value="Genomic_DNA"/>
</dbReference>
<dbReference type="Proteomes" id="UP001165653">
    <property type="component" value="Unassembled WGS sequence"/>
</dbReference>
<feature type="compositionally biased region" description="Low complexity" evidence="1">
    <location>
        <begin position="13"/>
        <end position="23"/>
    </location>
</feature>
<gene>
    <name evidence="2" type="ORF">OJ996_23480</name>
</gene>
<protein>
    <submittedName>
        <fullName evidence="2">Uncharacterized protein</fullName>
    </submittedName>
</protein>
<organism evidence="2 3">
    <name type="scientific">Luteolibacter rhizosphaerae</name>
    <dbReference type="NCBI Taxonomy" id="2989719"/>
    <lineage>
        <taxon>Bacteria</taxon>
        <taxon>Pseudomonadati</taxon>
        <taxon>Verrucomicrobiota</taxon>
        <taxon>Verrucomicrobiia</taxon>
        <taxon>Verrucomicrobiales</taxon>
        <taxon>Verrucomicrobiaceae</taxon>
        <taxon>Luteolibacter</taxon>
    </lineage>
</organism>
<dbReference type="RefSeq" id="WP_264516148.1">
    <property type="nucleotide sequence ID" value="NZ_JAPDDR010000016.1"/>
</dbReference>
<feature type="region of interest" description="Disordered" evidence="1">
    <location>
        <begin position="1"/>
        <end position="25"/>
    </location>
</feature>
<name>A0ABT3GAB6_9BACT</name>